<evidence type="ECO:0000259" key="4">
    <source>
        <dbReference type="Pfam" id="PF01555"/>
    </source>
</evidence>
<evidence type="ECO:0000256" key="2">
    <source>
        <dbReference type="ARBA" id="ARBA00022679"/>
    </source>
</evidence>
<gene>
    <name evidence="5" type="ORF">GCHA_3896</name>
</gene>
<proteinExistence type="inferred from homology"/>
<evidence type="ECO:0000313" key="6">
    <source>
        <dbReference type="Proteomes" id="UP000006320"/>
    </source>
</evidence>
<dbReference type="InterPro" id="IPR002941">
    <property type="entry name" value="DNA_methylase_N4/N6"/>
</dbReference>
<dbReference type="SUPFAM" id="SSF53335">
    <property type="entry name" value="S-adenosyl-L-methionine-dependent methyltransferases"/>
    <property type="match status" value="1"/>
</dbReference>
<comment type="caution">
    <text evidence="5">The sequence shown here is derived from an EMBL/GenBank/DDBJ whole genome shotgun (WGS) entry which is preliminary data.</text>
</comment>
<sequence>MKSRGSGVHRLRENHFSICDWDNVDEDVWEQHMLELAEELFEKVKTGGAVVVFMAIIKVQTLKKIFEKAGFYYKTTGIWHKKNPMPRNMNLTFINSTESWLYFTKGKPSGTFNNDGKAIHDYFETGLTPKSEKAFGKHPTQKPLKLMSHLVSLLSNKGDVVCDPFCGSGTSLLAAKNLGRNYVGFDLNEEYLSITQKRLG</sequence>
<dbReference type="InterPro" id="IPR029063">
    <property type="entry name" value="SAM-dependent_MTases_sf"/>
</dbReference>
<dbReference type="EC" id="2.1.1.-" evidence="3"/>
<accession>A0AAV3V4N9</accession>
<evidence type="ECO:0000256" key="1">
    <source>
        <dbReference type="ARBA" id="ARBA00022603"/>
    </source>
</evidence>
<keyword evidence="2" id="KW-0808">Transferase</keyword>
<keyword evidence="1 5" id="KW-0489">Methyltransferase</keyword>
<comment type="similarity">
    <text evidence="3">Belongs to the N(4)/N(6)-methyltransferase family.</text>
</comment>
<dbReference type="GO" id="GO:0008170">
    <property type="term" value="F:N-methyltransferase activity"/>
    <property type="evidence" value="ECO:0007669"/>
    <property type="project" value="InterPro"/>
</dbReference>
<dbReference type="Gene3D" id="3.40.50.150">
    <property type="entry name" value="Vaccinia Virus protein VP39"/>
    <property type="match status" value="1"/>
</dbReference>
<feature type="domain" description="DNA methylase N-4/N-6" evidence="4">
    <location>
        <begin position="25"/>
        <end position="197"/>
    </location>
</feature>
<dbReference type="GO" id="GO:0032259">
    <property type="term" value="P:methylation"/>
    <property type="evidence" value="ECO:0007669"/>
    <property type="project" value="UniProtKB-KW"/>
</dbReference>
<dbReference type="Proteomes" id="UP000006320">
    <property type="component" value="Unassembled WGS sequence"/>
</dbReference>
<name>A0AAV3V4N9_9ALTE</name>
<dbReference type="GO" id="GO:0005737">
    <property type="term" value="C:cytoplasm"/>
    <property type="evidence" value="ECO:0007669"/>
    <property type="project" value="TreeGrafter"/>
</dbReference>
<dbReference type="PANTHER" id="PTHR13370">
    <property type="entry name" value="RNA METHYLASE-RELATED"/>
    <property type="match status" value="1"/>
</dbReference>
<dbReference type="EMBL" id="BAEM01000050">
    <property type="protein sequence ID" value="GAC11826.1"/>
    <property type="molecule type" value="Genomic_DNA"/>
</dbReference>
<organism evidence="5 6">
    <name type="scientific">Paraglaciecola chathamensis S18K6</name>
    <dbReference type="NCBI Taxonomy" id="1127672"/>
    <lineage>
        <taxon>Bacteria</taxon>
        <taxon>Pseudomonadati</taxon>
        <taxon>Pseudomonadota</taxon>
        <taxon>Gammaproteobacteria</taxon>
        <taxon>Alteromonadales</taxon>
        <taxon>Alteromonadaceae</taxon>
        <taxon>Paraglaciecola</taxon>
    </lineage>
</organism>
<reference evidence="5 6" key="1">
    <citation type="journal article" date="2017" name="Antonie Van Leeuwenhoek">
        <title>Rhizobium rhizosphaerae sp. nov., a novel species isolated from rice rhizosphere.</title>
        <authorList>
            <person name="Zhao J.J."/>
            <person name="Zhang J."/>
            <person name="Zhang R.J."/>
            <person name="Zhang C.W."/>
            <person name="Yin H.Q."/>
            <person name="Zhang X.X."/>
        </authorList>
    </citation>
    <scope>NUCLEOTIDE SEQUENCE [LARGE SCALE GENOMIC DNA]</scope>
    <source>
        <strain evidence="5 6">S18K6</strain>
    </source>
</reference>
<evidence type="ECO:0000256" key="3">
    <source>
        <dbReference type="RuleBase" id="RU362026"/>
    </source>
</evidence>
<evidence type="ECO:0000313" key="5">
    <source>
        <dbReference type="EMBL" id="GAC11826.1"/>
    </source>
</evidence>
<dbReference type="InterPro" id="IPR001091">
    <property type="entry name" value="RM_Methyltransferase"/>
</dbReference>
<dbReference type="PRINTS" id="PR00508">
    <property type="entry name" value="S21N4MTFRASE"/>
</dbReference>
<protein>
    <recommendedName>
        <fullName evidence="3">Methyltransferase</fullName>
        <ecNumber evidence="3">2.1.1.-</ecNumber>
    </recommendedName>
</protein>
<dbReference type="GO" id="GO:0003677">
    <property type="term" value="F:DNA binding"/>
    <property type="evidence" value="ECO:0007669"/>
    <property type="project" value="InterPro"/>
</dbReference>
<dbReference type="PANTHER" id="PTHR13370:SF3">
    <property type="entry name" value="TRNA (GUANINE(10)-N2)-METHYLTRANSFERASE HOMOLOG"/>
    <property type="match status" value="1"/>
</dbReference>
<dbReference type="AlphaFoldDB" id="A0AAV3V4N9"/>
<dbReference type="Pfam" id="PF01555">
    <property type="entry name" value="N6_N4_Mtase"/>
    <property type="match status" value="1"/>
</dbReference>